<protein>
    <submittedName>
        <fullName evidence="2">Helix-turn-helix domain-containing protein</fullName>
    </submittedName>
</protein>
<organism evidence="2 3">
    <name type="scientific">Robbsia betulipollinis</name>
    <dbReference type="NCBI Taxonomy" id="2981849"/>
    <lineage>
        <taxon>Bacteria</taxon>
        <taxon>Pseudomonadati</taxon>
        <taxon>Pseudomonadota</taxon>
        <taxon>Betaproteobacteria</taxon>
        <taxon>Burkholderiales</taxon>
        <taxon>Burkholderiaceae</taxon>
        <taxon>Robbsia</taxon>
    </lineage>
</organism>
<gene>
    <name evidence="2" type="ORF">OVY01_18425</name>
</gene>
<evidence type="ECO:0000259" key="1">
    <source>
        <dbReference type="Pfam" id="PF12728"/>
    </source>
</evidence>
<accession>A0ABT3ZRL9</accession>
<sequence length="65" mass="7236">MEDLKVVRVKEAAAFLHATPQTVRIKARAGLIPGRKVGKHWIFSLVALHRYLCGEWEPAGRGKGN</sequence>
<evidence type="ECO:0000313" key="2">
    <source>
        <dbReference type="EMBL" id="MCY0389127.1"/>
    </source>
</evidence>
<dbReference type="InterPro" id="IPR041657">
    <property type="entry name" value="HTH_17"/>
</dbReference>
<name>A0ABT3ZRL9_9BURK</name>
<reference evidence="2" key="1">
    <citation type="submission" date="2022-11" db="EMBL/GenBank/DDBJ databases">
        <title>Robbsia betulipollinis sp. nov., isolated from pollen of birch (Betula pendula).</title>
        <authorList>
            <person name="Shi H."/>
            <person name="Ambika Manirajan B."/>
            <person name="Ratering S."/>
            <person name="Geissler-Plaum R."/>
            <person name="Schnell S."/>
        </authorList>
    </citation>
    <scope>NUCLEOTIDE SEQUENCE</scope>
    <source>
        <strain evidence="2">Bb-Pol-6</strain>
    </source>
</reference>
<feature type="domain" description="Helix-turn-helix" evidence="1">
    <location>
        <begin position="8"/>
        <end position="53"/>
    </location>
</feature>
<evidence type="ECO:0000313" key="3">
    <source>
        <dbReference type="Proteomes" id="UP001082899"/>
    </source>
</evidence>
<comment type="caution">
    <text evidence="2">The sequence shown here is derived from an EMBL/GenBank/DDBJ whole genome shotgun (WGS) entry which is preliminary data.</text>
</comment>
<dbReference type="RefSeq" id="WP_267849024.1">
    <property type="nucleotide sequence ID" value="NZ_JAPMXC010000010.1"/>
</dbReference>
<keyword evidence="3" id="KW-1185">Reference proteome</keyword>
<dbReference type="Proteomes" id="UP001082899">
    <property type="component" value="Unassembled WGS sequence"/>
</dbReference>
<dbReference type="EMBL" id="JAPMXC010000010">
    <property type="protein sequence ID" value="MCY0389127.1"/>
    <property type="molecule type" value="Genomic_DNA"/>
</dbReference>
<proteinExistence type="predicted"/>
<dbReference type="Pfam" id="PF12728">
    <property type="entry name" value="HTH_17"/>
    <property type="match status" value="1"/>
</dbReference>